<comment type="caution">
    <text evidence="1">The sequence shown here is derived from an EMBL/GenBank/DDBJ whole genome shotgun (WGS) entry which is preliminary data.</text>
</comment>
<reference evidence="1" key="1">
    <citation type="submission" date="2021-03" db="EMBL/GenBank/DDBJ databases">
        <title>Actinotalea soli sp. nov., isolated from soil.</title>
        <authorList>
            <person name="Ping W."/>
            <person name="Zhang J."/>
        </authorList>
    </citation>
    <scope>NUCLEOTIDE SEQUENCE</scope>
    <source>
        <strain evidence="1">BY-33</strain>
    </source>
</reference>
<accession>A0A939LMI4</accession>
<organism evidence="1 2">
    <name type="scientific">Actinotalea soli</name>
    <dbReference type="NCBI Taxonomy" id="2819234"/>
    <lineage>
        <taxon>Bacteria</taxon>
        <taxon>Bacillati</taxon>
        <taxon>Actinomycetota</taxon>
        <taxon>Actinomycetes</taxon>
        <taxon>Micrococcales</taxon>
        <taxon>Cellulomonadaceae</taxon>
        <taxon>Actinotalea</taxon>
    </lineage>
</organism>
<dbReference type="AlphaFoldDB" id="A0A939LMI4"/>
<name>A0A939LMI4_9CELL</name>
<protein>
    <submittedName>
        <fullName evidence="1">Uncharacterized protein</fullName>
    </submittedName>
</protein>
<keyword evidence="2" id="KW-1185">Reference proteome</keyword>
<dbReference type="RefSeq" id="WP_208054294.1">
    <property type="nucleotide sequence ID" value="NZ_JAGEMK010000001.1"/>
</dbReference>
<dbReference type="EMBL" id="JAGEMK010000001">
    <property type="protein sequence ID" value="MBO1750672.1"/>
    <property type="molecule type" value="Genomic_DNA"/>
</dbReference>
<gene>
    <name evidence="1" type="ORF">J4G33_02525</name>
</gene>
<proteinExistence type="predicted"/>
<sequence length="166" mass="17795">MAALRRRTRLPAEIRSEIGLPRDEPVLAAAPCSGGWAVATRSRLVVSGGVLEHPWHEVDGARLDPETRTLTITWVDGSPKAEVVLEEEGAQRFVRVLHERVQASVVHREQVSLPRGATVRVALRRGADGGLLTQVIGDGRVDLSDPATAAAVDAAEARVREAAGLH</sequence>
<dbReference type="Proteomes" id="UP000664209">
    <property type="component" value="Unassembled WGS sequence"/>
</dbReference>
<evidence type="ECO:0000313" key="1">
    <source>
        <dbReference type="EMBL" id="MBO1750672.1"/>
    </source>
</evidence>
<evidence type="ECO:0000313" key="2">
    <source>
        <dbReference type="Proteomes" id="UP000664209"/>
    </source>
</evidence>